<proteinExistence type="predicted"/>
<sequence length="144" mass="16888">MHEIERYEEEDTEEDDTRLMEAGIELGRYADFGDGTSTHYDRIYTTLSYSSLQERNLDLLTANYHDIASLHQHHLAQHERLRDEYSSAARHKRAQVDDTNLRRKKRQLGDFKPADDYLAERWKDGIKSVVELGIEAARLDMEMS</sequence>
<evidence type="ECO:0000256" key="4">
    <source>
        <dbReference type="ARBA" id="ARBA00023187"/>
    </source>
</evidence>
<dbReference type="AlphaFoldDB" id="A0A1E4SMM8"/>
<name>A0A1E4SMM8_9ASCO</name>
<evidence type="ECO:0000256" key="3">
    <source>
        <dbReference type="ARBA" id="ARBA00022728"/>
    </source>
</evidence>
<dbReference type="GeneID" id="30981464"/>
<evidence type="ECO:0000256" key="1">
    <source>
        <dbReference type="ARBA" id="ARBA00004123"/>
    </source>
</evidence>
<keyword evidence="2" id="KW-0507">mRNA processing</keyword>
<dbReference type="InterPro" id="IPR008409">
    <property type="entry name" value="SPF27"/>
</dbReference>
<dbReference type="RefSeq" id="XP_020065789.1">
    <property type="nucleotide sequence ID" value="XM_020207327.1"/>
</dbReference>
<evidence type="ECO:0000313" key="7">
    <source>
        <dbReference type="Proteomes" id="UP000094285"/>
    </source>
</evidence>
<evidence type="ECO:0000256" key="2">
    <source>
        <dbReference type="ARBA" id="ARBA00022664"/>
    </source>
</evidence>
<evidence type="ECO:0000256" key="5">
    <source>
        <dbReference type="ARBA" id="ARBA00023242"/>
    </source>
</evidence>
<dbReference type="GO" id="GO:0005681">
    <property type="term" value="C:spliceosomal complex"/>
    <property type="evidence" value="ECO:0007669"/>
    <property type="project" value="UniProtKB-KW"/>
</dbReference>
<keyword evidence="4" id="KW-0508">mRNA splicing</keyword>
<gene>
    <name evidence="6" type="ORF">CANTADRAFT_25111</name>
</gene>
<reference evidence="7" key="1">
    <citation type="submission" date="2016-05" db="EMBL/GenBank/DDBJ databases">
        <title>Comparative genomics of biotechnologically important yeasts.</title>
        <authorList>
            <consortium name="DOE Joint Genome Institute"/>
            <person name="Riley R."/>
            <person name="Haridas S."/>
            <person name="Wolfe K.H."/>
            <person name="Lopes M.R."/>
            <person name="Hittinger C.T."/>
            <person name="Goker M."/>
            <person name="Salamov A."/>
            <person name="Wisecaver J."/>
            <person name="Long T.M."/>
            <person name="Aerts A.L."/>
            <person name="Barry K."/>
            <person name="Choi C."/>
            <person name="Clum A."/>
            <person name="Coughlan A.Y."/>
            <person name="Deshpande S."/>
            <person name="Douglass A.P."/>
            <person name="Hanson S.J."/>
            <person name="Klenk H.-P."/>
            <person name="Labutti K."/>
            <person name="Lapidus A."/>
            <person name="Lindquist E."/>
            <person name="Lipzen A."/>
            <person name="Meier-Kolthoff J.P."/>
            <person name="Ohm R.A."/>
            <person name="Otillar R.P."/>
            <person name="Pangilinan J."/>
            <person name="Peng Y."/>
            <person name="Rokas A."/>
            <person name="Rosa C.A."/>
            <person name="Scheuner C."/>
            <person name="Sibirny A.A."/>
            <person name="Slot J.C."/>
            <person name="Stielow J.B."/>
            <person name="Sun H."/>
            <person name="Kurtzman C.P."/>
            <person name="Blackwell M."/>
            <person name="Grigoriev I.V."/>
            <person name="Jeffries T.W."/>
        </authorList>
    </citation>
    <scope>NUCLEOTIDE SEQUENCE [LARGE SCALE GENOMIC DNA]</scope>
    <source>
        <strain evidence="7">NRRL Y-17324</strain>
    </source>
</reference>
<dbReference type="Proteomes" id="UP000094285">
    <property type="component" value="Unassembled WGS sequence"/>
</dbReference>
<accession>A0A1E4SMM8</accession>
<keyword evidence="7" id="KW-1185">Reference proteome</keyword>
<dbReference type="OrthoDB" id="205794at2759"/>
<evidence type="ECO:0000313" key="6">
    <source>
        <dbReference type="EMBL" id="ODV80667.1"/>
    </source>
</evidence>
<organism evidence="6 7">
    <name type="scientific">Suhomyces tanzawaensis NRRL Y-17324</name>
    <dbReference type="NCBI Taxonomy" id="984487"/>
    <lineage>
        <taxon>Eukaryota</taxon>
        <taxon>Fungi</taxon>
        <taxon>Dikarya</taxon>
        <taxon>Ascomycota</taxon>
        <taxon>Saccharomycotina</taxon>
        <taxon>Pichiomycetes</taxon>
        <taxon>Debaryomycetaceae</taxon>
        <taxon>Suhomyces</taxon>
    </lineage>
</organism>
<dbReference type="GO" id="GO:0008380">
    <property type="term" value="P:RNA splicing"/>
    <property type="evidence" value="ECO:0007669"/>
    <property type="project" value="UniProtKB-KW"/>
</dbReference>
<dbReference type="GO" id="GO:0006397">
    <property type="term" value="P:mRNA processing"/>
    <property type="evidence" value="ECO:0007669"/>
    <property type="project" value="UniProtKB-KW"/>
</dbReference>
<dbReference type="STRING" id="984487.A0A1E4SMM8"/>
<comment type="subcellular location">
    <subcellularLocation>
        <location evidence="1">Nucleus</location>
    </subcellularLocation>
</comment>
<dbReference type="Pfam" id="PF05700">
    <property type="entry name" value="BCAS2"/>
    <property type="match status" value="1"/>
</dbReference>
<protein>
    <submittedName>
        <fullName evidence="6">Uncharacterized protein</fullName>
    </submittedName>
</protein>
<keyword evidence="3" id="KW-0747">Spliceosome</keyword>
<keyword evidence="5" id="KW-0539">Nucleus</keyword>
<dbReference type="EMBL" id="KV453910">
    <property type="protein sequence ID" value="ODV80667.1"/>
    <property type="molecule type" value="Genomic_DNA"/>
</dbReference>